<dbReference type="WormBase" id="SRAE_1000160500">
    <property type="protein sequence ID" value="SRP09649"/>
    <property type="gene ID" value="WBGene00258213"/>
</dbReference>
<dbReference type="GO" id="GO:0032436">
    <property type="term" value="P:positive regulation of proteasomal ubiquitin-dependent protein catabolic process"/>
    <property type="evidence" value="ECO:0007669"/>
    <property type="project" value="TreeGrafter"/>
</dbReference>
<dbReference type="Proteomes" id="UP000035682">
    <property type="component" value="Unplaced"/>
</dbReference>
<accession>A0A090MW25</accession>
<dbReference type="CTD" id="36375708"/>
<feature type="compositionally biased region" description="Polar residues" evidence="1">
    <location>
        <begin position="56"/>
        <end position="81"/>
    </location>
</feature>
<dbReference type="GeneID" id="36375708"/>
<dbReference type="AlphaFoldDB" id="A0A090MW25"/>
<sequence>MNDGIPYGVSRNQNSVYTDYENLNSNSGVSNQEGIIYTNQFIRPDSIDSLQDVGEVNNSNNALNSPLGSQTNHQNKASSPTFGPDGNSMDLTFTSHPVISHSHRKRHFSSDINLTSDITYSKPQIKVSKFSDHTFRETVFKSDFLNRFLRKMPDEKFIHHVSEENVDAYKDAGYDIRITQKSGSFNARSIRTNKNYKVIPLSAKAMSQFTAVSTRLNDVKFSDKFSPSEYEEMKEMILPEGTILLDLPFTRSKSLLMPISNIEGEISLYEYIQDRQATLSESDVRPIFKNVCKLVQFCHEIGIVLRHMQLKKFEFTNDCCTKIRLTDPLELYVCKDFDDDFIGERHACPAYVAPEIFRRDKEYRGKQADMWSLGVLLYVMLTFRYPFFDKDVKGIFSKIIAGKYSIPGNVKVSSSSFQIITTLLRMKPEERLTIDEILQSKWLRINSKCLPKTPCLISTDITCPPFVEVNASSTTSSTSTL</sequence>
<dbReference type="InterPro" id="IPR024104">
    <property type="entry name" value="Tribbles/Ser_Thr_kinase_40"/>
</dbReference>
<keyword evidence="4" id="KW-1185">Reference proteome</keyword>
<dbReference type="OrthoDB" id="410920at2759"/>
<evidence type="ECO:0000313" key="3">
    <source>
        <dbReference type="EMBL" id="CEF63343.1"/>
    </source>
</evidence>
<protein>
    <submittedName>
        <fullName evidence="3 5">RH69304p</fullName>
    </submittedName>
</protein>
<name>A0A090MW25_STRRB</name>
<evidence type="ECO:0000259" key="2">
    <source>
        <dbReference type="PROSITE" id="PS50011"/>
    </source>
</evidence>
<feature type="region of interest" description="Disordered" evidence="1">
    <location>
        <begin position="52"/>
        <end position="89"/>
    </location>
</feature>
<reference evidence="5" key="2">
    <citation type="submission" date="2020-12" db="UniProtKB">
        <authorList>
            <consortium name="WormBaseParasite"/>
        </authorList>
    </citation>
    <scope>IDENTIFICATION</scope>
</reference>
<gene>
    <name evidence="3 5 6" type="ORF">SRAE_1000160500</name>
</gene>
<feature type="domain" description="Protein kinase" evidence="2">
    <location>
        <begin position="174"/>
        <end position="443"/>
    </location>
</feature>
<dbReference type="STRING" id="34506.A0A090MW25"/>
<evidence type="ECO:0000313" key="6">
    <source>
        <dbReference type="WormBase" id="SRAE_1000160500"/>
    </source>
</evidence>
<dbReference type="GO" id="GO:0005634">
    <property type="term" value="C:nucleus"/>
    <property type="evidence" value="ECO:0007669"/>
    <property type="project" value="TreeGrafter"/>
</dbReference>
<dbReference type="WBParaSite" id="SRAE_1000160500.1">
    <property type="protein sequence ID" value="SRAE_1000160500.1"/>
    <property type="gene ID" value="WBGene00258213"/>
</dbReference>
<dbReference type="Pfam" id="PF00069">
    <property type="entry name" value="Pkinase"/>
    <property type="match status" value="1"/>
</dbReference>
<dbReference type="GO" id="GO:0031434">
    <property type="term" value="F:mitogen-activated protein kinase kinase binding"/>
    <property type="evidence" value="ECO:0007669"/>
    <property type="project" value="TreeGrafter"/>
</dbReference>
<dbReference type="PANTHER" id="PTHR22961">
    <property type="entry name" value="SER/THR PROTEIN KINASE-TRB"/>
    <property type="match status" value="1"/>
</dbReference>
<dbReference type="RefSeq" id="XP_024502545.1">
    <property type="nucleotide sequence ID" value="XM_024648581.1"/>
</dbReference>
<dbReference type="PROSITE" id="PS50011">
    <property type="entry name" value="PROTEIN_KINASE_DOM"/>
    <property type="match status" value="1"/>
</dbReference>
<dbReference type="PANTHER" id="PTHR22961:SF13">
    <property type="entry name" value="TRIBBLES"/>
    <property type="match status" value="1"/>
</dbReference>
<dbReference type="InterPro" id="IPR011009">
    <property type="entry name" value="Kinase-like_dom_sf"/>
</dbReference>
<dbReference type="GO" id="GO:0005524">
    <property type="term" value="F:ATP binding"/>
    <property type="evidence" value="ECO:0007669"/>
    <property type="project" value="InterPro"/>
</dbReference>
<dbReference type="SUPFAM" id="SSF56112">
    <property type="entry name" value="Protein kinase-like (PK-like)"/>
    <property type="match status" value="1"/>
</dbReference>
<proteinExistence type="predicted"/>
<dbReference type="SMART" id="SM00220">
    <property type="entry name" value="S_TKc"/>
    <property type="match status" value="1"/>
</dbReference>
<evidence type="ECO:0000313" key="4">
    <source>
        <dbReference type="Proteomes" id="UP000035682"/>
    </source>
</evidence>
<reference evidence="3 4" key="1">
    <citation type="submission" date="2014-09" db="EMBL/GenBank/DDBJ databases">
        <authorList>
            <person name="Martin A.A."/>
        </authorList>
    </citation>
    <scope>NUCLEOTIDE SEQUENCE</scope>
    <source>
        <strain evidence="4">ED321</strain>
        <strain evidence="3">ED321 Heterogonic</strain>
    </source>
</reference>
<evidence type="ECO:0000313" key="5">
    <source>
        <dbReference type="WBParaSite" id="SRAE_1000160500.1"/>
    </source>
</evidence>
<dbReference type="GO" id="GO:0004672">
    <property type="term" value="F:protein kinase activity"/>
    <property type="evidence" value="ECO:0007669"/>
    <property type="project" value="InterPro"/>
</dbReference>
<dbReference type="InterPro" id="IPR000719">
    <property type="entry name" value="Prot_kinase_dom"/>
</dbReference>
<organism evidence="3">
    <name type="scientific">Strongyloides ratti</name>
    <name type="common">Parasitic roundworm</name>
    <dbReference type="NCBI Taxonomy" id="34506"/>
    <lineage>
        <taxon>Eukaryota</taxon>
        <taxon>Metazoa</taxon>
        <taxon>Ecdysozoa</taxon>
        <taxon>Nematoda</taxon>
        <taxon>Chromadorea</taxon>
        <taxon>Rhabditida</taxon>
        <taxon>Tylenchina</taxon>
        <taxon>Panagrolaimomorpha</taxon>
        <taxon>Strongyloidoidea</taxon>
        <taxon>Strongyloididae</taxon>
        <taxon>Strongyloides</taxon>
    </lineage>
</organism>
<dbReference type="EMBL" id="LN609528">
    <property type="protein sequence ID" value="CEF63343.1"/>
    <property type="molecule type" value="Genomic_DNA"/>
</dbReference>
<dbReference type="Gene3D" id="1.10.510.10">
    <property type="entry name" value="Transferase(Phosphotransferase) domain 1"/>
    <property type="match status" value="1"/>
</dbReference>
<evidence type="ECO:0000256" key="1">
    <source>
        <dbReference type="SAM" id="MobiDB-lite"/>
    </source>
</evidence>